<sequence length="75" mass="8936">MDKAKVISAYRKGLLSLQECAQILGLELCPMERCVEEWRYDREFRQQYEWSYAKLLSSVQSEHEFIVSARGRFDN</sequence>
<proteinExistence type="predicted"/>
<gene>
    <name evidence="1" type="ORF">SAMN06295960_1539</name>
</gene>
<dbReference type="Proteomes" id="UP000193834">
    <property type="component" value="Unassembled WGS sequence"/>
</dbReference>
<accession>A0A1X7JFV4</accession>
<dbReference type="EMBL" id="FXAZ01000001">
    <property type="protein sequence ID" value="SMG26760.1"/>
    <property type="molecule type" value="Genomic_DNA"/>
</dbReference>
<organism evidence="1 2">
    <name type="scientific">Paenibacillus aquistagni</name>
    <dbReference type="NCBI Taxonomy" id="1852522"/>
    <lineage>
        <taxon>Bacteria</taxon>
        <taxon>Bacillati</taxon>
        <taxon>Bacillota</taxon>
        <taxon>Bacilli</taxon>
        <taxon>Bacillales</taxon>
        <taxon>Paenibacillaceae</taxon>
        <taxon>Paenibacillus</taxon>
    </lineage>
</organism>
<protein>
    <submittedName>
        <fullName evidence="1">Uncharacterized protein</fullName>
    </submittedName>
</protein>
<dbReference type="STRING" id="1852522.SAMN06295960_1539"/>
<evidence type="ECO:0000313" key="1">
    <source>
        <dbReference type="EMBL" id="SMG26760.1"/>
    </source>
</evidence>
<dbReference type="RefSeq" id="WP_139829145.1">
    <property type="nucleotide sequence ID" value="NZ_FXAZ01000001.1"/>
</dbReference>
<dbReference type="OrthoDB" id="2653996at2"/>
<name>A0A1X7JFV4_9BACL</name>
<keyword evidence="2" id="KW-1185">Reference proteome</keyword>
<evidence type="ECO:0000313" key="2">
    <source>
        <dbReference type="Proteomes" id="UP000193834"/>
    </source>
</evidence>
<reference evidence="1 2" key="1">
    <citation type="submission" date="2017-04" db="EMBL/GenBank/DDBJ databases">
        <authorList>
            <person name="Afonso C.L."/>
            <person name="Miller P.J."/>
            <person name="Scott M.A."/>
            <person name="Spackman E."/>
            <person name="Goraichik I."/>
            <person name="Dimitrov K.M."/>
            <person name="Suarez D.L."/>
            <person name="Swayne D.E."/>
        </authorList>
    </citation>
    <scope>NUCLEOTIDE SEQUENCE [LARGE SCALE GENOMIC DNA]</scope>
    <source>
        <strain evidence="1 2">11</strain>
    </source>
</reference>
<dbReference type="AlphaFoldDB" id="A0A1X7JFV4"/>